<feature type="transmembrane region" description="Helical" evidence="1">
    <location>
        <begin position="191"/>
        <end position="209"/>
    </location>
</feature>
<comment type="caution">
    <text evidence="2">The sequence shown here is derived from an EMBL/GenBank/DDBJ whole genome shotgun (WGS) entry which is preliminary data.</text>
</comment>
<evidence type="ECO:0008006" key="4">
    <source>
        <dbReference type="Google" id="ProtNLM"/>
    </source>
</evidence>
<evidence type="ECO:0000256" key="1">
    <source>
        <dbReference type="SAM" id="Phobius"/>
    </source>
</evidence>
<organism evidence="2 3">
    <name type="scientific">Rhizocola hellebori</name>
    <dbReference type="NCBI Taxonomy" id="1392758"/>
    <lineage>
        <taxon>Bacteria</taxon>
        <taxon>Bacillati</taxon>
        <taxon>Actinomycetota</taxon>
        <taxon>Actinomycetes</taxon>
        <taxon>Micromonosporales</taxon>
        <taxon>Micromonosporaceae</taxon>
        <taxon>Rhizocola</taxon>
    </lineage>
</organism>
<proteinExistence type="predicted"/>
<dbReference type="Pfam" id="PF06197">
    <property type="entry name" value="DUF998"/>
    <property type="match status" value="1"/>
</dbReference>
<gene>
    <name evidence="2" type="ORF">Rhe02_51860</name>
</gene>
<evidence type="ECO:0000313" key="3">
    <source>
        <dbReference type="Proteomes" id="UP000612899"/>
    </source>
</evidence>
<name>A0A8J3VH73_9ACTN</name>
<feature type="transmembrane region" description="Helical" evidence="1">
    <location>
        <begin position="131"/>
        <end position="151"/>
    </location>
</feature>
<accession>A0A8J3VH73</accession>
<keyword evidence="1" id="KW-0812">Transmembrane</keyword>
<dbReference type="EMBL" id="BONY01000033">
    <property type="protein sequence ID" value="GIH07119.1"/>
    <property type="molecule type" value="Genomic_DNA"/>
</dbReference>
<feature type="transmembrane region" description="Helical" evidence="1">
    <location>
        <begin position="163"/>
        <end position="185"/>
    </location>
</feature>
<evidence type="ECO:0000313" key="2">
    <source>
        <dbReference type="EMBL" id="GIH07119.1"/>
    </source>
</evidence>
<feature type="transmembrane region" description="Helical" evidence="1">
    <location>
        <begin position="61"/>
        <end position="80"/>
    </location>
</feature>
<sequence>MSAMLAMPVARAGVSRPLLMAGAIAGPLFVAVVLVQAYTRQGFDPAQHPLSSLALGELGWLQIANFVVCGALALAGAFGLRRALAPGRASTWGPRLLGLGGAALIVSGIFLADPINGYPVGASEVVTWHGIVHSTAPGLAGIAGLAAYVVFARRFAADRERGWVAWSIVAPIAILATDVAAFTAADFRPMVVGQLIGSLWATSIYLKLWRSAW</sequence>
<protein>
    <recommendedName>
        <fullName evidence="4">DUF998 domain-containing protein</fullName>
    </recommendedName>
</protein>
<dbReference type="InterPro" id="IPR009339">
    <property type="entry name" value="DUF998"/>
</dbReference>
<feature type="transmembrane region" description="Helical" evidence="1">
    <location>
        <begin position="92"/>
        <end position="111"/>
    </location>
</feature>
<keyword evidence="1" id="KW-0472">Membrane</keyword>
<dbReference type="Proteomes" id="UP000612899">
    <property type="component" value="Unassembled WGS sequence"/>
</dbReference>
<reference evidence="2" key="1">
    <citation type="submission" date="2021-01" db="EMBL/GenBank/DDBJ databases">
        <title>Whole genome shotgun sequence of Rhizocola hellebori NBRC 109834.</title>
        <authorList>
            <person name="Komaki H."/>
            <person name="Tamura T."/>
        </authorList>
    </citation>
    <scope>NUCLEOTIDE SEQUENCE</scope>
    <source>
        <strain evidence="2">NBRC 109834</strain>
    </source>
</reference>
<keyword evidence="1" id="KW-1133">Transmembrane helix</keyword>
<keyword evidence="3" id="KW-1185">Reference proteome</keyword>
<dbReference type="AlphaFoldDB" id="A0A8J3VH73"/>